<dbReference type="WBParaSite" id="Minc3s00267g09004">
    <property type="protein sequence ID" value="Minc3s00267g09004"/>
    <property type="gene ID" value="Minc3s00267g09004"/>
</dbReference>
<organism evidence="3 4">
    <name type="scientific">Meloidogyne incognita</name>
    <name type="common">Southern root-knot nematode worm</name>
    <name type="synonym">Oxyuris incognita</name>
    <dbReference type="NCBI Taxonomy" id="6306"/>
    <lineage>
        <taxon>Eukaryota</taxon>
        <taxon>Metazoa</taxon>
        <taxon>Ecdysozoa</taxon>
        <taxon>Nematoda</taxon>
        <taxon>Chromadorea</taxon>
        <taxon>Rhabditida</taxon>
        <taxon>Tylenchina</taxon>
        <taxon>Tylenchomorpha</taxon>
        <taxon>Tylenchoidea</taxon>
        <taxon>Meloidogynidae</taxon>
        <taxon>Meloidogyninae</taxon>
        <taxon>Meloidogyne</taxon>
        <taxon>Meloidogyne incognita group</taxon>
    </lineage>
</organism>
<feature type="region of interest" description="Disordered" evidence="1">
    <location>
        <begin position="1"/>
        <end position="30"/>
    </location>
</feature>
<name>A0A914L4D6_MELIC</name>
<accession>A0A914L4D6</accession>
<keyword evidence="2" id="KW-0472">Membrane</keyword>
<keyword evidence="2" id="KW-0812">Transmembrane</keyword>
<protein>
    <submittedName>
        <fullName evidence="4">Uncharacterized protein</fullName>
    </submittedName>
</protein>
<evidence type="ECO:0000313" key="3">
    <source>
        <dbReference type="Proteomes" id="UP000887563"/>
    </source>
</evidence>
<feature type="transmembrane region" description="Helical" evidence="2">
    <location>
        <begin position="102"/>
        <end position="123"/>
    </location>
</feature>
<dbReference type="Proteomes" id="UP000887563">
    <property type="component" value="Unplaced"/>
</dbReference>
<evidence type="ECO:0000256" key="2">
    <source>
        <dbReference type="SAM" id="Phobius"/>
    </source>
</evidence>
<sequence length="178" mass="21125">MHPGEGSGSQPRGMHIGAGPSGSGPQQPMTLDEEFRQLLHDYGNSEPHPKIRRRQLRNEEEPRQLIDTVAKQYYNLLSAYNELNTEFETSSTRVQNILMVRLHYMVITILFIYYNFILLHFYFSPILSIIIRNASRRRFWISTTRDAYRSRPFRLRTTTTNDCMYYFMEIKIYRICSN</sequence>
<reference evidence="4" key="1">
    <citation type="submission" date="2022-11" db="UniProtKB">
        <authorList>
            <consortium name="WormBaseParasite"/>
        </authorList>
    </citation>
    <scope>IDENTIFICATION</scope>
</reference>
<proteinExistence type="predicted"/>
<evidence type="ECO:0000256" key="1">
    <source>
        <dbReference type="SAM" id="MobiDB-lite"/>
    </source>
</evidence>
<evidence type="ECO:0000313" key="4">
    <source>
        <dbReference type="WBParaSite" id="Minc3s00267g09004"/>
    </source>
</evidence>
<dbReference type="AlphaFoldDB" id="A0A914L4D6"/>
<keyword evidence="3" id="KW-1185">Reference proteome</keyword>
<keyword evidence="2" id="KW-1133">Transmembrane helix</keyword>